<accession>A0A6G1KSH0</accession>
<keyword evidence="4" id="KW-0862">Zinc</keyword>
<evidence type="ECO:0000313" key="7">
    <source>
        <dbReference type="EMBL" id="KAF2715778.1"/>
    </source>
</evidence>
<dbReference type="InterPro" id="IPR004183">
    <property type="entry name" value="Xdiol_dOase_suB"/>
</dbReference>
<comment type="cofactor">
    <cofactor evidence="1">
        <name>Zn(2+)</name>
        <dbReference type="ChEBI" id="CHEBI:29105"/>
    </cofactor>
</comment>
<proteinExistence type="inferred from homology"/>
<evidence type="ECO:0000313" key="8">
    <source>
        <dbReference type="Proteomes" id="UP000799428"/>
    </source>
</evidence>
<dbReference type="AlphaFoldDB" id="A0A6G1KSH0"/>
<dbReference type="Proteomes" id="UP000799428">
    <property type="component" value="Unassembled WGS sequence"/>
</dbReference>
<name>A0A6G1KSH0_9PLEO</name>
<evidence type="ECO:0000256" key="4">
    <source>
        <dbReference type="ARBA" id="ARBA00022833"/>
    </source>
</evidence>
<sequence>MSNASFNPLRNLQQFVSSPFSSHNNKTTSFPPNMTRLAPVISISHGGGPMPVMGDPSQAAIAHSLRTKVPEILKLGTPEQPRAIVLVTAHWTTDVPTISSAEKHELLYDYYGFPPECYKFKYDAPGSPEVAGLVKTALDGAGFGARQDLFRGWDHGVFIPLMLIHPSASIPIIQLSVLRSASPSTHFAIGQALAPLREQNIAIIGSGFASFHNLRLMFSGISENPSFRARNKAWSKQVADATTTKGVEERKAKFEGWRKWEGSFDMHPKGGEEHFLPLIVCAGAAGEGKAKSWADEMVNMDMWSFWWE</sequence>
<keyword evidence="5" id="KW-0560">Oxidoreductase</keyword>
<feature type="domain" description="Extradiol ring-cleavage dioxygenase class III enzyme subunit B" evidence="6">
    <location>
        <begin position="43"/>
        <end position="293"/>
    </location>
</feature>
<dbReference type="GO" id="GO:0008270">
    <property type="term" value="F:zinc ion binding"/>
    <property type="evidence" value="ECO:0007669"/>
    <property type="project" value="InterPro"/>
</dbReference>
<dbReference type="GO" id="GO:0008198">
    <property type="term" value="F:ferrous iron binding"/>
    <property type="evidence" value="ECO:0007669"/>
    <property type="project" value="InterPro"/>
</dbReference>
<evidence type="ECO:0000259" key="6">
    <source>
        <dbReference type="Pfam" id="PF02900"/>
    </source>
</evidence>
<dbReference type="PIRSF" id="PIRSF006157">
    <property type="entry name" value="Doxgns_DODA"/>
    <property type="match status" value="1"/>
</dbReference>
<dbReference type="Gene3D" id="3.40.830.10">
    <property type="entry name" value="LigB-like"/>
    <property type="match status" value="1"/>
</dbReference>
<dbReference type="CDD" id="cd07363">
    <property type="entry name" value="45_DOPA_Dioxygenase"/>
    <property type="match status" value="1"/>
</dbReference>
<organism evidence="7 8">
    <name type="scientific">Pleomassaria siparia CBS 279.74</name>
    <dbReference type="NCBI Taxonomy" id="1314801"/>
    <lineage>
        <taxon>Eukaryota</taxon>
        <taxon>Fungi</taxon>
        <taxon>Dikarya</taxon>
        <taxon>Ascomycota</taxon>
        <taxon>Pezizomycotina</taxon>
        <taxon>Dothideomycetes</taxon>
        <taxon>Pleosporomycetidae</taxon>
        <taxon>Pleosporales</taxon>
        <taxon>Pleomassariaceae</taxon>
        <taxon>Pleomassaria</taxon>
    </lineage>
</organism>
<reference evidence="7" key="1">
    <citation type="journal article" date="2020" name="Stud. Mycol.">
        <title>101 Dothideomycetes genomes: a test case for predicting lifestyles and emergence of pathogens.</title>
        <authorList>
            <person name="Haridas S."/>
            <person name="Albert R."/>
            <person name="Binder M."/>
            <person name="Bloem J."/>
            <person name="Labutti K."/>
            <person name="Salamov A."/>
            <person name="Andreopoulos B."/>
            <person name="Baker S."/>
            <person name="Barry K."/>
            <person name="Bills G."/>
            <person name="Bluhm B."/>
            <person name="Cannon C."/>
            <person name="Castanera R."/>
            <person name="Culley D."/>
            <person name="Daum C."/>
            <person name="Ezra D."/>
            <person name="Gonzalez J."/>
            <person name="Henrissat B."/>
            <person name="Kuo A."/>
            <person name="Liang C."/>
            <person name="Lipzen A."/>
            <person name="Lutzoni F."/>
            <person name="Magnuson J."/>
            <person name="Mondo S."/>
            <person name="Nolan M."/>
            <person name="Ohm R."/>
            <person name="Pangilinan J."/>
            <person name="Park H.-J."/>
            <person name="Ramirez L."/>
            <person name="Alfaro M."/>
            <person name="Sun H."/>
            <person name="Tritt A."/>
            <person name="Yoshinaga Y."/>
            <person name="Zwiers L.-H."/>
            <person name="Turgeon B."/>
            <person name="Goodwin S."/>
            <person name="Spatafora J."/>
            <person name="Crous P."/>
            <person name="Grigoriev I."/>
        </authorList>
    </citation>
    <scope>NUCLEOTIDE SEQUENCE</scope>
    <source>
        <strain evidence="7">CBS 279.74</strain>
    </source>
</reference>
<dbReference type="PANTHER" id="PTHR30096">
    <property type="entry name" value="4,5-DOPA DIOXYGENASE EXTRADIOL-LIKE PROTEIN"/>
    <property type="match status" value="1"/>
</dbReference>
<comment type="similarity">
    <text evidence="2">Belongs to the DODA-type extradiol aromatic ring-opening dioxygenase family.</text>
</comment>
<evidence type="ECO:0000256" key="1">
    <source>
        <dbReference type="ARBA" id="ARBA00001947"/>
    </source>
</evidence>
<protein>
    <submittedName>
        <fullName evidence="7">Extradiol ring-cleavage dioxygenase</fullName>
    </submittedName>
</protein>
<dbReference type="GO" id="GO:0016702">
    <property type="term" value="F:oxidoreductase activity, acting on single donors with incorporation of molecular oxygen, incorporation of two atoms of oxygen"/>
    <property type="evidence" value="ECO:0007669"/>
    <property type="project" value="UniProtKB-ARBA"/>
</dbReference>
<keyword evidence="7" id="KW-0223">Dioxygenase</keyword>
<evidence type="ECO:0000256" key="5">
    <source>
        <dbReference type="ARBA" id="ARBA00023002"/>
    </source>
</evidence>
<gene>
    <name evidence="7" type="ORF">K504DRAFT_366400</name>
</gene>
<keyword evidence="8" id="KW-1185">Reference proteome</keyword>
<keyword evidence="3" id="KW-0479">Metal-binding</keyword>
<dbReference type="EMBL" id="MU005764">
    <property type="protein sequence ID" value="KAF2715778.1"/>
    <property type="molecule type" value="Genomic_DNA"/>
</dbReference>
<evidence type="ECO:0000256" key="2">
    <source>
        <dbReference type="ARBA" id="ARBA00007581"/>
    </source>
</evidence>
<dbReference type="OrthoDB" id="7396853at2759"/>
<dbReference type="Pfam" id="PF02900">
    <property type="entry name" value="LigB"/>
    <property type="match status" value="1"/>
</dbReference>
<dbReference type="PANTHER" id="PTHR30096:SF0">
    <property type="entry name" value="4,5-DOPA DIOXYGENASE EXTRADIOL-LIKE PROTEIN"/>
    <property type="match status" value="1"/>
</dbReference>
<evidence type="ECO:0000256" key="3">
    <source>
        <dbReference type="ARBA" id="ARBA00022723"/>
    </source>
</evidence>
<dbReference type="InterPro" id="IPR014436">
    <property type="entry name" value="Extradiol_dOase_DODA"/>
</dbReference>
<dbReference type="SUPFAM" id="SSF53213">
    <property type="entry name" value="LigB-like"/>
    <property type="match status" value="1"/>
</dbReference>